<reference evidence="1 2" key="1">
    <citation type="journal article" date="2022" name="bioRxiv">
        <title>The genome of the oomycete Peronosclerospora sorghi, a cosmopolitan pathogen of maize and sorghum, is inflated with dispersed pseudogenes.</title>
        <authorList>
            <person name="Fletcher K."/>
            <person name="Martin F."/>
            <person name="Isakeit T."/>
            <person name="Cavanaugh K."/>
            <person name="Magill C."/>
            <person name="Michelmore R."/>
        </authorList>
    </citation>
    <scope>NUCLEOTIDE SEQUENCE [LARGE SCALE GENOMIC DNA]</scope>
    <source>
        <strain evidence="1">P6</strain>
    </source>
</reference>
<evidence type="ECO:0000313" key="1">
    <source>
        <dbReference type="EMBL" id="KAI9916223.1"/>
    </source>
</evidence>
<gene>
    <name evidence="1" type="ORF">PsorP6_016709</name>
</gene>
<evidence type="ECO:0000313" key="2">
    <source>
        <dbReference type="Proteomes" id="UP001163321"/>
    </source>
</evidence>
<keyword evidence="2" id="KW-1185">Reference proteome</keyword>
<comment type="caution">
    <text evidence="1">The sequence shown here is derived from an EMBL/GenBank/DDBJ whole genome shotgun (WGS) entry which is preliminary data.</text>
</comment>
<dbReference type="EMBL" id="CM047581">
    <property type="protein sequence ID" value="KAI9916223.1"/>
    <property type="molecule type" value="Genomic_DNA"/>
</dbReference>
<name>A0ACC0WBM3_9STRA</name>
<sequence>MEIVNSGALMALVSFLQDSDPNASSDLLVPAFLALIRLSADSLLAQELSRLNLEEILIPVLAQTDPRLQTAACLTLGNLALEPTLVDTVSSPQIVHAVLSVLNSRHEAIKRVAITCLANIATYAQGRHRIVEQDGVQLISELLDDEYSDQLRGEAAFSLGNILSGRDINLQDKIRESGVLPSLVLLLSPIFAEDINSSSAWGLYHAVRLNAASQSIVADSGGLGMLVQHIRSGTLESLKTNALLALESVVVKNEKNLAWCRTNGVLKLIHEIDRDELNVNAKQALTSLLEHLI</sequence>
<protein>
    <submittedName>
        <fullName evidence="1">Uncharacterized protein</fullName>
    </submittedName>
</protein>
<accession>A0ACC0WBM3</accession>
<organism evidence="1 2">
    <name type="scientific">Peronosclerospora sorghi</name>
    <dbReference type="NCBI Taxonomy" id="230839"/>
    <lineage>
        <taxon>Eukaryota</taxon>
        <taxon>Sar</taxon>
        <taxon>Stramenopiles</taxon>
        <taxon>Oomycota</taxon>
        <taxon>Peronosporomycetes</taxon>
        <taxon>Peronosporales</taxon>
        <taxon>Peronosporaceae</taxon>
        <taxon>Peronosclerospora</taxon>
    </lineage>
</organism>
<proteinExistence type="predicted"/>
<dbReference type="Proteomes" id="UP001163321">
    <property type="component" value="Chromosome 2"/>
</dbReference>